<gene>
    <name evidence="2" type="ORF">GTQ48_14540</name>
</gene>
<organism evidence="2 3">
    <name type="scientific">Alteromonas genovensis</name>
    <dbReference type="NCBI Taxonomy" id="471225"/>
    <lineage>
        <taxon>Bacteria</taxon>
        <taxon>Pseudomonadati</taxon>
        <taxon>Pseudomonadota</taxon>
        <taxon>Gammaproteobacteria</taxon>
        <taxon>Alteromonadales</taxon>
        <taxon>Alteromonadaceae</taxon>
        <taxon>Alteromonas/Salinimonas group</taxon>
        <taxon>Alteromonas</taxon>
    </lineage>
</organism>
<dbReference type="RefSeq" id="WP_163107319.1">
    <property type="nucleotide sequence ID" value="NZ_JAAAWO010000012.1"/>
</dbReference>
<keyword evidence="3" id="KW-1185">Reference proteome</keyword>
<proteinExistence type="predicted"/>
<evidence type="ECO:0000313" key="2">
    <source>
        <dbReference type="EMBL" id="NDW16728.1"/>
    </source>
</evidence>
<comment type="caution">
    <text evidence="2">The sequence shown here is derived from an EMBL/GenBank/DDBJ whole genome shotgun (WGS) entry which is preliminary data.</text>
</comment>
<evidence type="ECO:0000256" key="1">
    <source>
        <dbReference type="SAM" id="Phobius"/>
    </source>
</evidence>
<dbReference type="Proteomes" id="UP000471381">
    <property type="component" value="Unassembled WGS sequence"/>
</dbReference>
<keyword evidence="1" id="KW-1133">Transmembrane helix</keyword>
<name>A0A6N9TQ11_9ALTE</name>
<keyword evidence="1" id="KW-0472">Membrane</keyword>
<keyword evidence="1" id="KW-0812">Transmembrane</keyword>
<sequence length="48" mass="5536">MSAFILVQVKGDNNDFFDFFVVLTLGYIAILQHVVIKEMTKSNERDND</sequence>
<dbReference type="AlphaFoldDB" id="A0A6N9TQ11"/>
<evidence type="ECO:0000313" key="3">
    <source>
        <dbReference type="Proteomes" id="UP000471381"/>
    </source>
</evidence>
<feature type="transmembrane region" description="Helical" evidence="1">
    <location>
        <begin position="16"/>
        <end position="36"/>
    </location>
</feature>
<dbReference type="EMBL" id="JAAAWO010000012">
    <property type="protein sequence ID" value="NDW16728.1"/>
    <property type="molecule type" value="Genomic_DNA"/>
</dbReference>
<accession>A0A6N9TQ11</accession>
<protein>
    <submittedName>
        <fullName evidence="2">Uncharacterized protein</fullName>
    </submittedName>
</protein>
<reference evidence="2 3" key="1">
    <citation type="submission" date="2020-01" db="EMBL/GenBank/DDBJ databases">
        <title>Genomes of bacteria type strains.</title>
        <authorList>
            <person name="Chen J."/>
            <person name="Zhu S."/>
            <person name="Yang J."/>
        </authorList>
    </citation>
    <scope>NUCLEOTIDE SEQUENCE [LARGE SCALE GENOMIC DNA]</scope>
    <source>
        <strain evidence="2 3">LMG 24078</strain>
    </source>
</reference>